<dbReference type="KEGG" id="vg:26520558"/>
<feature type="domain" description="Capsid Gp10A/Gp10B-like" evidence="1">
    <location>
        <begin position="56"/>
        <end position="313"/>
    </location>
</feature>
<dbReference type="InterPro" id="IPR049301">
    <property type="entry name" value="Capsid_Gp10A/Gp10B-like_dom"/>
</dbReference>
<dbReference type="EMBL" id="KR153873">
    <property type="protein sequence ID" value="AKG94509.1"/>
    <property type="molecule type" value="Genomic_DNA"/>
</dbReference>
<dbReference type="Pfam" id="PF21703">
    <property type="entry name" value="Gp10A-like"/>
    <property type="match status" value="1"/>
</dbReference>
<accession>A0A0F7DD48</accession>
<keyword evidence="3" id="KW-1185">Reference proteome</keyword>
<dbReference type="Proteomes" id="UP000201918">
    <property type="component" value="Segment"/>
</dbReference>
<evidence type="ECO:0000313" key="3">
    <source>
        <dbReference type="Proteomes" id="UP000201918"/>
    </source>
</evidence>
<proteinExistence type="predicted"/>
<dbReference type="RefSeq" id="YP_009191829.1">
    <property type="nucleotide sequence ID" value="NC_028702.1"/>
</dbReference>
<reference evidence="2 3" key="1">
    <citation type="submission" date="2015-04" db="EMBL/GenBank/DDBJ databases">
        <title>Isolation and genomic analysis of Delftia bacteriophage IME-DE1.</title>
        <authorList>
            <person name="Kang H."/>
        </authorList>
    </citation>
    <scope>NUCLEOTIDE SEQUENCE [LARGE SCALE GENOMIC DNA]</scope>
</reference>
<dbReference type="GeneID" id="26520558"/>
<dbReference type="OrthoDB" id="4979at10239"/>
<organism evidence="2 3">
    <name type="scientific">Delftia phage IME-DE1</name>
    <dbReference type="NCBI Taxonomy" id="1647385"/>
    <lineage>
        <taxon>Viruses</taxon>
        <taxon>Duplodnaviria</taxon>
        <taxon>Heunggongvirae</taxon>
        <taxon>Uroviricota</taxon>
        <taxon>Caudoviricetes</taxon>
        <taxon>Autographivirales</taxon>
        <taxon>Autotranscriptaviridae</taxon>
        <taxon>Piedvirus</taxon>
        <taxon>Piedvirus IMEDE1</taxon>
    </lineage>
</organism>
<evidence type="ECO:0000259" key="1">
    <source>
        <dbReference type="Pfam" id="PF21703"/>
    </source>
</evidence>
<protein>
    <submittedName>
        <fullName evidence="2">Capsid and scaffold protein</fullName>
    </submittedName>
</protein>
<evidence type="ECO:0000313" key="2">
    <source>
        <dbReference type="EMBL" id="AKG94509.1"/>
    </source>
</evidence>
<name>A0A0F7DD48_9CAUD</name>
<sequence>MAATTIQNPGQVNNAGDRLALFLKVFSGEVLTAFERATVTANRHIVRSISSGKSAQFPVMGRAKAKYLAPGNSLDDQREAIPHNEKVIVIDGLLTADCLITDLDDAMNHYDARAEYSRQLGESLAIAADGAVLAEATAVSQLTENLPGLGAGGTLELATSTAIVGASETVGKEILNALAAARMRLTKNYVPNADRYFFCTPEAYASVLAALMPQAANYQAIIDPTTGTLRNVHGFEIIEVPHFEAGGADGKHAFPTALAGKVAGIVMHRSAVGTVKLKDLALERARRAEYQADQIIAKYAMGHGGLRPEAALVIAAKA</sequence>